<evidence type="ECO:0000256" key="1">
    <source>
        <dbReference type="ARBA" id="ARBA00004851"/>
    </source>
</evidence>
<accession>A0A9W8TPJ9</accession>
<keyword evidence="7" id="KW-0119">Carbohydrate metabolism</keyword>
<dbReference type="EC" id="3.2.1.37" evidence="11"/>
<dbReference type="PANTHER" id="PTHR42721:SF3">
    <property type="entry name" value="BETA-D-XYLOSIDASE 5-RELATED"/>
    <property type="match status" value="1"/>
</dbReference>
<dbReference type="InterPro" id="IPR026891">
    <property type="entry name" value="Fn3-like"/>
</dbReference>
<name>A0A9W8TPJ9_9PEZI</name>
<dbReference type="SMART" id="SM01217">
    <property type="entry name" value="Fn3_like"/>
    <property type="match status" value="1"/>
</dbReference>
<dbReference type="InterPro" id="IPR013783">
    <property type="entry name" value="Ig-like_fold"/>
</dbReference>
<dbReference type="Pfam" id="PF01915">
    <property type="entry name" value="Glyco_hydro_3_C"/>
    <property type="match status" value="1"/>
</dbReference>
<keyword evidence="14" id="KW-1185">Reference proteome</keyword>
<keyword evidence="6" id="KW-0325">Glycoprotein</keyword>
<dbReference type="Gene3D" id="3.20.20.300">
    <property type="entry name" value="Glycoside hydrolase, family 3, N-terminal domain"/>
    <property type="match status" value="1"/>
</dbReference>
<dbReference type="InterPro" id="IPR002772">
    <property type="entry name" value="Glyco_hydro_3_C"/>
</dbReference>
<evidence type="ECO:0000256" key="2">
    <source>
        <dbReference type="ARBA" id="ARBA00005336"/>
    </source>
</evidence>
<dbReference type="Proteomes" id="UP001148614">
    <property type="component" value="Unassembled WGS sequence"/>
</dbReference>
<dbReference type="Gene3D" id="2.60.40.10">
    <property type="entry name" value="Immunoglobulins"/>
    <property type="match status" value="1"/>
</dbReference>
<evidence type="ECO:0000256" key="4">
    <source>
        <dbReference type="ARBA" id="ARBA00022729"/>
    </source>
</evidence>
<comment type="catalytic activity">
    <reaction evidence="10">
        <text>Hydrolysis of (1-&gt;4)-beta-D-xylans, to remove successive D-xylose residues from the non-reducing termini.</text>
        <dbReference type="EC" id="3.2.1.37"/>
    </reaction>
</comment>
<dbReference type="GO" id="GO:0009044">
    <property type="term" value="F:xylan 1,4-beta-xylosidase activity"/>
    <property type="evidence" value="ECO:0007669"/>
    <property type="project" value="UniProtKB-EC"/>
</dbReference>
<keyword evidence="8" id="KW-0326">Glycosidase</keyword>
<dbReference type="SUPFAM" id="SSF51445">
    <property type="entry name" value="(Trans)glycosidases"/>
    <property type="match status" value="1"/>
</dbReference>
<dbReference type="InterPro" id="IPR001764">
    <property type="entry name" value="Glyco_hydro_3_N"/>
</dbReference>
<keyword evidence="9" id="KW-0624">Polysaccharide degradation</keyword>
<comment type="similarity">
    <text evidence="2">Belongs to the glycosyl hydrolase 3 family.</text>
</comment>
<evidence type="ECO:0000259" key="12">
    <source>
        <dbReference type="SMART" id="SM01217"/>
    </source>
</evidence>
<keyword evidence="5" id="KW-0378">Hydrolase</keyword>
<comment type="pathway">
    <text evidence="1">Glycan degradation; xylan degradation.</text>
</comment>
<evidence type="ECO:0000256" key="6">
    <source>
        <dbReference type="ARBA" id="ARBA00023180"/>
    </source>
</evidence>
<evidence type="ECO:0000313" key="14">
    <source>
        <dbReference type="Proteomes" id="UP001148614"/>
    </source>
</evidence>
<dbReference type="GO" id="GO:0045493">
    <property type="term" value="P:xylan catabolic process"/>
    <property type="evidence" value="ECO:0007669"/>
    <property type="project" value="UniProtKB-KW"/>
</dbReference>
<dbReference type="Pfam" id="PF14310">
    <property type="entry name" value="Fn3-like"/>
    <property type="match status" value="1"/>
</dbReference>
<dbReference type="PANTHER" id="PTHR42721">
    <property type="entry name" value="SUGAR HYDROLASE-RELATED"/>
    <property type="match status" value="1"/>
</dbReference>
<dbReference type="EMBL" id="JANPWZ010000423">
    <property type="protein sequence ID" value="KAJ3577150.1"/>
    <property type="molecule type" value="Genomic_DNA"/>
</dbReference>
<dbReference type="Gene3D" id="3.40.50.1700">
    <property type="entry name" value="Glycoside hydrolase family 3 C-terminal domain"/>
    <property type="match status" value="1"/>
</dbReference>
<comment type="caution">
    <text evidence="13">The sequence shown here is derived from an EMBL/GenBank/DDBJ whole genome shotgun (WGS) entry which is preliminary data.</text>
</comment>
<dbReference type="AlphaFoldDB" id="A0A9W8TPJ9"/>
<evidence type="ECO:0000256" key="10">
    <source>
        <dbReference type="ARBA" id="ARBA00024574"/>
    </source>
</evidence>
<evidence type="ECO:0000256" key="5">
    <source>
        <dbReference type="ARBA" id="ARBA00022801"/>
    </source>
</evidence>
<dbReference type="InterPro" id="IPR036962">
    <property type="entry name" value="Glyco_hydro_3_N_sf"/>
</dbReference>
<organism evidence="13 14">
    <name type="scientific">Xylaria arbuscula</name>
    <dbReference type="NCBI Taxonomy" id="114810"/>
    <lineage>
        <taxon>Eukaryota</taxon>
        <taxon>Fungi</taxon>
        <taxon>Dikarya</taxon>
        <taxon>Ascomycota</taxon>
        <taxon>Pezizomycotina</taxon>
        <taxon>Sordariomycetes</taxon>
        <taxon>Xylariomycetidae</taxon>
        <taxon>Xylariales</taxon>
        <taxon>Xylariaceae</taxon>
        <taxon>Xylaria</taxon>
    </lineage>
</organism>
<evidence type="ECO:0000313" key="13">
    <source>
        <dbReference type="EMBL" id="KAJ3577150.1"/>
    </source>
</evidence>
<dbReference type="Pfam" id="PF00933">
    <property type="entry name" value="Glyco_hydro_3"/>
    <property type="match status" value="1"/>
</dbReference>
<dbReference type="GO" id="GO:0031222">
    <property type="term" value="P:arabinan catabolic process"/>
    <property type="evidence" value="ECO:0007669"/>
    <property type="project" value="TreeGrafter"/>
</dbReference>
<keyword evidence="3" id="KW-0858">Xylan degradation</keyword>
<dbReference type="InterPro" id="IPR017853">
    <property type="entry name" value="GH"/>
</dbReference>
<evidence type="ECO:0000256" key="9">
    <source>
        <dbReference type="ARBA" id="ARBA00023326"/>
    </source>
</evidence>
<sequence>MSSMRSINDICNTSLSPSERAEALSQVATVEEKIANLVDNGTGIPRLNIPAYEWWNEGLHGIGFSEGVDFGVDFSVGVIPSGEPFSWATSFANPILLAAAFDDAMIQKVAEIISTEARAFNNFGRAGLDYWTPNVNPYKDPRWGRGMETPGEDPLRVKNYVKHFLLGLEGPPGSYPKKTIATCKHLAGYDLENGNSSNRHSFDAIISTQDLVEYYLPPFQQCARDSRVGSIMCSYNALNGTPACANSYLLDTILRDHWNWTAEQQYVVTDCGVLLDTYSAHNYTRTAAEAAAALLKAGSDNICSASSSDIRIAYNGSLLSESDVDRAFRRQTEGLVRLGYFDPSDSNPWYNLSWKDVGTPETEQLARRSAADSMVLLKNQDTLPLSMDNQSLALIGFWANATWELLGTYFGVSPFYHSALFAAQQSGFKSYYAEGTSLAENGSLANLAESIEAATSADVVLYFGGIDLGIESEENDREAISWSTPQLVEIEHVCALGKPCVVIQFGDQLDNTPLLSNPNVSAILWAGYPGQDGGPAVFDVLTGKVPPAGRLPISQYPADYVQRVSMTDMSLRPSSSSPGRTYKFFDGAVQPFGFGLHYSSFSTSFKSNSTGAIDIPDVGRDSNLTFSIAKCLSKCSESYLDLCPFGTITVDVVNEGDTTSDFVLLAFLAGEHGPTPFPIKELVAYHRLHDVAPGNRQSVSLDLTLGNLARVDDNGNTVLYPGSYEILLDVPTQASASFRLSGEEAILDLWPQP</sequence>
<reference evidence="13" key="1">
    <citation type="submission" date="2022-07" db="EMBL/GenBank/DDBJ databases">
        <title>Genome Sequence of Xylaria arbuscula.</title>
        <authorList>
            <person name="Buettner E."/>
        </authorList>
    </citation>
    <scope>NUCLEOTIDE SEQUENCE</scope>
    <source>
        <strain evidence="13">VT107</strain>
    </source>
</reference>
<dbReference type="GO" id="GO:0046556">
    <property type="term" value="F:alpha-L-arabinofuranosidase activity"/>
    <property type="evidence" value="ECO:0007669"/>
    <property type="project" value="TreeGrafter"/>
</dbReference>
<dbReference type="SUPFAM" id="SSF52279">
    <property type="entry name" value="Beta-D-glucan exohydrolase, C-terminal domain"/>
    <property type="match status" value="1"/>
</dbReference>
<protein>
    <recommendedName>
        <fullName evidence="11">xylan 1,4-beta-xylosidase</fullName>
        <ecNumber evidence="11">3.2.1.37</ecNumber>
    </recommendedName>
</protein>
<dbReference type="InterPro" id="IPR036881">
    <property type="entry name" value="Glyco_hydro_3_C_sf"/>
</dbReference>
<feature type="domain" description="Fibronectin type III-like" evidence="12">
    <location>
        <begin position="662"/>
        <end position="732"/>
    </location>
</feature>
<keyword evidence="4" id="KW-0732">Signal</keyword>
<evidence type="ECO:0000256" key="11">
    <source>
        <dbReference type="ARBA" id="ARBA00026107"/>
    </source>
</evidence>
<proteinExistence type="inferred from homology"/>
<dbReference type="VEuPathDB" id="FungiDB:F4678DRAFT_469044"/>
<evidence type="ECO:0000256" key="7">
    <source>
        <dbReference type="ARBA" id="ARBA00023277"/>
    </source>
</evidence>
<evidence type="ECO:0000256" key="8">
    <source>
        <dbReference type="ARBA" id="ARBA00023295"/>
    </source>
</evidence>
<evidence type="ECO:0000256" key="3">
    <source>
        <dbReference type="ARBA" id="ARBA00022651"/>
    </source>
</evidence>
<dbReference type="InterPro" id="IPR044993">
    <property type="entry name" value="BXL"/>
</dbReference>
<gene>
    <name evidence="13" type="ORF">NPX13_g3420</name>
</gene>